<protein>
    <submittedName>
        <fullName evidence="1">Uncharacterized protein</fullName>
    </submittedName>
</protein>
<dbReference type="EMBL" id="KZ559123">
    <property type="protein sequence ID" value="PLB40772.1"/>
    <property type="molecule type" value="Genomic_DNA"/>
</dbReference>
<gene>
    <name evidence="1" type="ORF">BDW47DRAFT_100807</name>
</gene>
<sequence>MGTSMKIESKIWQSAAPVPHCSILVMFSCSRLFTHASSSCLIHPSVTRTSQPIVGSRGTNLDSPMVG</sequence>
<proteinExistence type="predicted"/>
<dbReference type="PROSITE" id="PS51257">
    <property type="entry name" value="PROKAR_LIPOPROTEIN"/>
    <property type="match status" value="1"/>
</dbReference>
<dbReference type="GeneID" id="36518691"/>
<dbReference type="RefSeq" id="XP_024674784.1">
    <property type="nucleotide sequence ID" value="XM_024811531.1"/>
</dbReference>
<reference evidence="1 2" key="1">
    <citation type="submission" date="2017-12" db="EMBL/GenBank/DDBJ databases">
        <authorList>
            <consortium name="DOE Joint Genome Institute"/>
            <person name="Haridas S."/>
            <person name="Kjaerbolling I."/>
            <person name="Vesth T.C."/>
            <person name="Frisvad J.C."/>
            <person name="Nybo J.L."/>
            <person name="Theobald S."/>
            <person name="Kuo A."/>
            <person name="Bowyer P."/>
            <person name="Matsuda Y."/>
            <person name="Mondo S."/>
            <person name="Lyhne E.K."/>
            <person name="Kogle M.E."/>
            <person name="Clum A."/>
            <person name="Lipzen A."/>
            <person name="Salamov A."/>
            <person name="Ngan C.Y."/>
            <person name="Daum C."/>
            <person name="Chiniquy J."/>
            <person name="Barry K."/>
            <person name="LaButti K."/>
            <person name="Simmons B.A."/>
            <person name="Magnuson J.K."/>
            <person name="Mortensen U.H."/>
            <person name="Larsen T.O."/>
            <person name="Grigoriev I.V."/>
            <person name="Baker S.E."/>
            <person name="Andersen M.R."/>
            <person name="Nordberg H.P."/>
            <person name="Cantor M.N."/>
            <person name="Hua S.X."/>
        </authorList>
    </citation>
    <scope>NUCLEOTIDE SEQUENCE [LARGE SCALE GENOMIC DNA]</scope>
    <source>
        <strain evidence="1 2">CBS 102.13</strain>
    </source>
</reference>
<name>A0A2I2FJI1_ASPCN</name>
<organism evidence="1 2">
    <name type="scientific">Aspergillus candidus</name>
    <dbReference type="NCBI Taxonomy" id="41067"/>
    <lineage>
        <taxon>Eukaryota</taxon>
        <taxon>Fungi</taxon>
        <taxon>Dikarya</taxon>
        <taxon>Ascomycota</taxon>
        <taxon>Pezizomycotina</taxon>
        <taxon>Eurotiomycetes</taxon>
        <taxon>Eurotiomycetidae</taxon>
        <taxon>Eurotiales</taxon>
        <taxon>Aspergillaceae</taxon>
        <taxon>Aspergillus</taxon>
        <taxon>Aspergillus subgen. Circumdati</taxon>
    </lineage>
</organism>
<dbReference type="Proteomes" id="UP000234585">
    <property type="component" value="Unassembled WGS sequence"/>
</dbReference>
<evidence type="ECO:0000313" key="1">
    <source>
        <dbReference type="EMBL" id="PLB40772.1"/>
    </source>
</evidence>
<evidence type="ECO:0000313" key="2">
    <source>
        <dbReference type="Proteomes" id="UP000234585"/>
    </source>
</evidence>
<dbReference type="AlphaFoldDB" id="A0A2I2FJI1"/>
<accession>A0A2I2FJI1</accession>
<keyword evidence="2" id="KW-1185">Reference proteome</keyword>